<keyword evidence="2" id="KW-1185">Reference proteome</keyword>
<sequence length="83" mass="8837">MVKTDMNASAELVFNHFRSDGPAKSGSSSWSVFFWLLVQGIAEVEAGGGGGGGGRRSGREWPRCSEEVVFITSASGDKDKTPR</sequence>
<evidence type="ECO:0000313" key="1">
    <source>
        <dbReference type="EMBL" id="TNN58598.1"/>
    </source>
</evidence>
<comment type="caution">
    <text evidence="1">The sequence shown here is derived from an EMBL/GenBank/DDBJ whole genome shotgun (WGS) entry which is preliminary data.</text>
</comment>
<name>A0A4Z2GYB1_9TELE</name>
<accession>A0A4Z2GYB1</accession>
<dbReference type="EMBL" id="SRLO01000375">
    <property type="protein sequence ID" value="TNN58598.1"/>
    <property type="molecule type" value="Genomic_DNA"/>
</dbReference>
<protein>
    <submittedName>
        <fullName evidence="1">Uncharacterized protein</fullName>
    </submittedName>
</protein>
<proteinExistence type="predicted"/>
<gene>
    <name evidence="1" type="ORF">EYF80_031218</name>
</gene>
<reference evidence="1 2" key="1">
    <citation type="submission" date="2019-03" db="EMBL/GenBank/DDBJ databases">
        <title>First draft genome of Liparis tanakae, snailfish: a comprehensive survey of snailfish specific genes.</title>
        <authorList>
            <person name="Kim W."/>
            <person name="Song I."/>
            <person name="Jeong J.-H."/>
            <person name="Kim D."/>
            <person name="Kim S."/>
            <person name="Ryu S."/>
            <person name="Song J.Y."/>
            <person name="Lee S.K."/>
        </authorList>
    </citation>
    <scope>NUCLEOTIDE SEQUENCE [LARGE SCALE GENOMIC DNA]</scope>
    <source>
        <tissue evidence="1">Muscle</tissue>
    </source>
</reference>
<evidence type="ECO:0000313" key="2">
    <source>
        <dbReference type="Proteomes" id="UP000314294"/>
    </source>
</evidence>
<dbReference type="Proteomes" id="UP000314294">
    <property type="component" value="Unassembled WGS sequence"/>
</dbReference>
<organism evidence="1 2">
    <name type="scientific">Liparis tanakae</name>
    <name type="common">Tanaka's snailfish</name>
    <dbReference type="NCBI Taxonomy" id="230148"/>
    <lineage>
        <taxon>Eukaryota</taxon>
        <taxon>Metazoa</taxon>
        <taxon>Chordata</taxon>
        <taxon>Craniata</taxon>
        <taxon>Vertebrata</taxon>
        <taxon>Euteleostomi</taxon>
        <taxon>Actinopterygii</taxon>
        <taxon>Neopterygii</taxon>
        <taxon>Teleostei</taxon>
        <taxon>Neoteleostei</taxon>
        <taxon>Acanthomorphata</taxon>
        <taxon>Eupercaria</taxon>
        <taxon>Perciformes</taxon>
        <taxon>Cottioidei</taxon>
        <taxon>Cottales</taxon>
        <taxon>Liparidae</taxon>
        <taxon>Liparis</taxon>
    </lineage>
</organism>
<dbReference type="AlphaFoldDB" id="A0A4Z2GYB1"/>